<keyword evidence="3 4" id="KW-0808">Transferase</keyword>
<dbReference type="InterPro" id="IPR050091">
    <property type="entry name" value="PKS_NRPS_Biosynth_Enz"/>
</dbReference>
<accession>A0A0G4L1I6</accession>
<keyword evidence="1" id="KW-0596">Phosphopantetheine</keyword>
<comment type="similarity">
    <text evidence="4">Belongs to the thiolase-like superfamily. Beta-ketoacyl-ACP synthases family.</text>
</comment>
<keyword evidence="2" id="KW-0597">Phosphoprotein</keyword>
<dbReference type="PROSITE" id="PS52004">
    <property type="entry name" value="KS3_2"/>
    <property type="match status" value="1"/>
</dbReference>
<dbReference type="Proteomes" id="UP000044602">
    <property type="component" value="Unassembled WGS sequence"/>
</dbReference>
<dbReference type="Pfam" id="PF00109">
    <property type="entry name" value="ketoacyl-synt"/>
    <property type="match status" value="1"/>
</dbReference>
<keyword evidence="7" id="KW-1185">Reference proteome</keyword>
<protein>
    <recommendedName>
        <fullName evidence="5">Ketosynthase family 3 (KS3) domain-containing protein</fullName>
    </recommendedName>
</protein>
<dbReference type="Pfam" id="PF02801">
    <property type="entry name" value="Ketoacyl-synt_C"/>
    <property type="match status" value="1"/>
</dbReference>
<dbReference type="SUPFAM" id="SSF53901">
    <property type="entry name" value="Thiolase-like"/>
    <property type="match status" value="1"/>
</dbReference>
<reference evidence="6 7" key="1">
    <citation type="submission" date="2015-05" db="EMBL/GenBank/DDBJ databases">
        <authorList>
            <person name="Wang D.B."/>
            <person name="Wang M."/>
        </authorList>
    </citation>
    <scope>NUCLEOTIDE SEQUENCE [LARGE SCALE GENOMIC DNA]</scope>
    <source>
        <strain evidence="6">VL1</strain>
    </source>
</reference>
<gene>
    <name evidence="6" type="ORF">BN1708_011576</name>
</gene>
<evidence type="ECO:0000256" key="1">
    <source>
        <dbReference type="ARBA" id="ARBA00022450"/>
    </source>
</evidence>
<dbReference type="GO" id="GO:0006633">
    <property type="term" value="P:fatty acid biosynthetic process"/>
    <property type="evidence" value="ECO:0007669"/>
    <property type="project" value="InterPro"/>
</dbReference>
<dbReference type="GO" id="GO:0044550">
    <property type="term" value="P:secondary metabolite biosynthetic process"/>
    <property type="evidence" value="ECO:0007669"/>
    <property type="project" value="TreeGrafter"/>
</dbReference>
<dbReference type="AlphaFoldDB" id="A0A0G4L1I6"/>
<organism evidence="6 7">
    <name type="scientific">Verticillium longisporum</name>
    <name type="common">Verticillium dahliae var. longisporum</name>
    <dbReference type="NCBI Taxonomy" id="100787"/>
    <lineage>
        <taxon>Eukaryota</taxon>
        <taxon>Fungi</taxon>
        <taxon>Dikarya</taxon>
        <taxon>Ascomycota</taxon>
        <taxon>Pezizomycotina</taxon>
        <taxon>Sordariomycetes</taxon>
        <taxon>Hypocreomycetidae</taxon>
        <taxon>Glomerellales</taxon>
        <taxon>Plectosphaerellaceae</taxon>
        <taxon>Verticillium</taxon>
    </lineage>
</organism>
<dbReference type="InterPro" id="IPR014031">
    <property type="entry name" value="Ketoacyl_synth_C"/>
</dbReference>
<dbReference type="InterPro" id="IPR016039">
    <property type="entry name" value="Thiolase-like"/>
</dbReference>
<dbReference type="EMBL" id="CVQH01006891">
    <property type="protein sequence ID" value="CRK15834.1"/>
    <property type="molecule type" value="Genomic_DNA"/>
</dbReference>
<evidence type="ECO:0000256" key="4">
    <source>
        <dbReference type="RuleBase" id="RU003694"/>
    </source>
</evidence>
<dbReference type="CDD" id="cd00833">
    <property type="entry name" value="PKS"/>
    <property type="match status" value="1"/>
</dbReference>
<name>A0A0G4L1I6_VERLO</name>
<evidence type="ECO:0000256" key="2">
    <source>
        <dbReference type="ARBA" id="ARBA00022553"/>
    </source>
</evidence>
<evidence type="ECO:0000256" key="3">
    <source>
        <dbReference type="ARBA" id="ARBA00022679"/>
    </source>
</evidence>
<dbReference type="GO" id="GO:0004315">
    <property type="term" value="F:3-oxoacyl-[acyl-carrier-protein] synthase activity"/>
    <property type="evidence" value="ECO:0007669"/>
    <property type="project" value="InterPro"/>
</dbReference>
<dbReference type="STRING" id="100787.A0A0G4L1I6"/>
<dbReference type="PANTHER" id="PTHR43775:SF20">
    <property type="entry name" value="HYBRID PKS-NRPS SYNTHETASE APDA"/>
    <property type="match status" value="1"/>
</dbReference>
<feature type="domain" description="Ketosynthase family 3 (KS3)" evidence="5">
    <location>
        <begin position="7"/>
        <end position="397"/>
    </location>
</feature>
<dbReference type="Gene3D" id="3.40.47.10">
    <property type="match status" value="1"/>
</dbReference>
<dbReference type="InterPro" id="IPR018201">
    <property type="entry name" value="Ketoacyl_synth_AS"/>
</dbReference>
<dbReference type="InterPro" id="IPR014030">
    <property type="entry name" value="Ketoacyl_synth_N"/>
</dbReference>
<evidence type="ECO:0000313" key="7">
    <source>
        <dbReference type="Proteomes" id="UP000044602"/>
    </source>
</evidence>
<proteinExistence type="inferred from homology"/>
<evidence type="ECO:0000313" key="6">
    <source>
        <dbReference type="EMBL" id="CRK15834.1"/>
    </source>
</evidence>
<dbReference type="PANTHER" id="PTHR43775">
    <property type="entry name" value="FATTY ACID SYNTHASE"/>
    <property type="match status" value="1"/>
</dbReference>
<dbReference type="GO" id="GO:0004312">
    <property type="term" value="F:fatty acid synthase activity"/>
    <property type="evidence" value="ECO:0007669"/>
    <property type="project" value="TreeGrafter"/>
</dbReference>
<dbReference type="PROSITE" id="PS00606">
    <property type="entry name" value="KS3_1"/>
    <property type="match status" value="1"/>
</dbReference>
<dbReference type="SMART" id="SM00825">
    <property type="entry name" value="PKS_KS"/>
    <property type="match status" value="1"/>
</dbReference>
<evidence type="ECO:0000259" key="5">
    <source>
        <dbReference type="PROSITE" id="PS52004"/>
    </source>
</evidence>
<dbReference type="InterPro" id="IPR032821">
    <property type="entry name" value="PKS_assoc"/>
</dbReference>
<dbReference type="Pfam" id="PF16197">
    <property type="entry name" value="KAsynt_C_assoc"/>
    <property type="match status" value="1"/>
</dbReference>
<sequence length="402" mass="43342">MSGGQEKSPIAIIGMSCRVAGADSPSQLWDVLASSKDKKGVTNVDRGYFMRGDVSRFDNLFFSIPPLEAEAMDPQQRMLLELTYEPVENAGLPLDKFTGSNTAVYTGMTWNDYAISLFRDVDATPKYMSTGACSAIAANRVSYFFDLHGPSLVLDTACSSTMYALHHAVAALHAGEAEMAVVNGSNLILNPDIFVAMSEMDFLSPTGWCRTFDAAGDGYVRAEGVLALLLKPLDKAIRDGDPIRAVVRGTRVNQDGRTQGLTLPSSEAQRANMQALYAESRLDPADVQYFEAHGTGAAAGDPLERPQKLVVGSVKSNVGHLEAAAALAGLVKTVEALERGFIPPQMHFTSPNPKIDFTRLEVPTSLTPWPKTRDGVRRAAIDSFGFGGSNGHAVLEHYDHRA</sequence>
<dbReference type="InterPro" id="IPR020841">
    <property type="entry name" value="PKS_Beta-ketoAc_synthase_dom"/>
</dbReference>